<dbReference type="InterPro" id="IPR006076">
    <property type="entry name" value="FAD-dep_OxRdtase"/>
</dbReference>
<accession>A0ABS3ART4</accession>
<proteinExistence type="predicted"/>
<dbReference type="Pfam" id="PF01266">
    <property type="entry name" value="DAO"/>
    <property type="match status" value="1"/>
</dbReference>
<dbReference type="InterPro" id="IPR036188">
    <property type="entry name" value="FAD/NAD-bd_sf"/>
</dbReference>
<dbReference type="PANTHER" id="PTHR13847">
    <property type="entry name" value="SARCOSINE DEHYDROGENASE-RELATED"/>
    <property type="match status" value="1"/>
</dbReference>
<reference evidence="2" key="1">
    <citation type="submission" date="2021-02" db="EMBL/GenBank/DDBJ databases">
        <title>Activity-based single-cell genomes from oceanic crustal fluid captures similar information to metagenomic and metatranscriptomic surveys with orders of magnitude less sampling.</title>
        <authorList>
            <person name="D'Angelo T.S."/>
            <person name="Orcutt B.N."/>
        </authorList>
    </citation>
    <scope>NUCLEOTIDE SEQUENCE [LARGE SCALE GENOMIC DNA]</scope>
    <source>
        <strain evidence="2">AH-315-J10</strain>
    </source>
</reference>
<gene>
    <name evidence="2" type="ORF">JYT35_00355</name>
</gene>
<dbReference type="Gene3D" id="3.30.9.10">
    <property type="entry name" value="D-Amino Acid Oxidase, subunit A, domain 2"/>
    <property type="match status" value="1"/>
</dbReference>
<dbReference type="Gene3D" id="3.50.50.60">
    <property type="entry name" value="FAD/NAD(P)-binding domain"/>
    <property type="match status" value="1"/>
</dbReference>
<protein>
    <submittedName>
        <fullName evidence="2">FAD-binding oxidoreductase</fullName>
    </submittedName>
</protein>
<name>A0ABS3ART4_9ACTN</name>
<evidence type="ECO:0000259" key="1">
    <source>
        <dbReference type="Pfam" id="PF01266"/>
    </source>
</evidence>
<keyword evidence="3" id="KW-1185">Reference proteome</keyword>
<dbReference type="SUPFAM" id="SSF51905">
    <property type="entry name" value="FAD/NAD(P)-binding domain"/>
    <property type="match status" value="1"/>
</dbReference>
<feature type="domain" description="FAD dependent oxidoreductase" evidence="1">
    <location>
        <begin position="2"/>
        <end position="364"/>
    </location>
</feature>
<evidence type="ECO:0000313" key="2">
    <source>
        <dbReference type="EMBL" id="MBN4059551.1"/>
    </source>
</evidence>
<dbReference type="Proteomes" id="UP000724964">
    <property type="component" value="Unassembled WGS sequence"/>
</dbReference>
<comment type="caution">
    <text evidence="2">The sequence shown here is derived from an EMBL/GenBank/DDBJ whole genome shotgun (WGS) entry which is preliminary data.</text>
</comment>
<dbReference type="EMBL" id="JAFIUH010000003">
    <property type="protein sequence ID" value="MBN4059551.1"/>
    <property type="molecule type" value="Genomic_DNA"/>
</dbReference>
<evidence type="ECO:0000313" key="3">
    <source>
        <dbReference type="Proteomes" id="UP000724964"/>
    </source>
</evidence>
<organism evidence="2 3">
    <name type="scientific">Acidimicrobium ferrooxidans</name>
    <dbReference type="NCBI Taxonomy" id="53635"/>
    <lineage>
        <taxon>Bacteria</taxon>
        <taxon>Bacillati</taxon>
        <taxon>Actinomycetota</taxon>
        <taxon>Acidimicrobiia</taxon>
        <taxon>Acidimicrobiales</taxon>
        <taxon>Acidimicrobiaceae</taxon>
        <taxon>Acidimicrobium</taxon>
    </lineage>
</organism>
<sequence length="409" mass="43015">MICIIGAGIMGACAALHLVEGGARDVIVIDASEPLSGTTPAGAGFVARFGADHNRRLGASTIPLQDYGLAFYRHLHESGADLEYAGNGNLVLALTQTSLDTLADGILAHPQAAPGTRLLDSDGVTEVMLGTVDPAAVVGGVYMPEGIQLTTALAQQEIVARLEDAGVQFHWRTPATGVRIVDGAVTGVETNEGTIDASTIVFAAGTWTQTLLESVDRRLPLIPMVATRFVSEPAGLSPLMATVQCLELNLWLRELQGAFSWGGSFAYRLLSALTEDGLEFEYGRPVSSVLLDAQHAHQEKIAEVFPALSGRATAETIQGIPVYTVDGGLYVGAVPGIEGLWALAGDNESGITHAPGMGKLVAQLIMEETPFTDPTPFRLDRVDPAAYPDEASMVASMAEDRIANVAKLN</sequence>